<evidence type="ECO:0000256" key="6">
    <source>
        <dbReference type="SAM" id="Coils"/>
    </source>
</evidence>
<keyword evidence="10" id="KW-1185">Reference proteome</keyword>
<dbReference type="GO" id="GO:0005634">
    <property type="term" value="C:nucleus"/>
    <property type="evidence" value="ECO:0007669"/>
    <property type="project" value="UniProtKB-SubCell"/>
</dbReference>
<organism evidence="9 10">
    <name type="scientific">Hucho hucho</name>
    <name type="common">huchen</name>
    <dbReference type="NCBI Taxonomy" id="62062"/>
    <lineage>
        <taxon>Eukaryota</taxon>
        <taxon>Metazoa</taxon>
        <taxon>Chordata</taxon>
        <taxon>Craniata</taxon>
        <taxon>Vertebrata</taxon>
        <taxon>Euteleostomi</taxon>
        <taxon>Actinopterygii</taxon>
        <taxon>Neopterygii</taxon>
        <taxon>Teleostei</taxon>
        <taxon>Protacanthopterygii</taxon>
        <taxon>Salmoniformes</taxon>
        <taxon>Salmonidae</taxon>
        <taxon>Salmoninae</taxon>
        <taxon>Hucho</taxon>
    </lineage>
</organism>
<keyword evidence="5" id="KW-0539">Nucleus</keyword>
<dbReference type="AlphaFoldDB" id="A0A4W5L6M1"/>
<feature type="region of interest" description="Disordered" evidence="7">
    <location>
        <begin position="399"/>
        <end position="436"/>
    </location>
</feature>
<dbReference type="InterPro" id="IPR001965">
    <property type="entry name" value="Znf_PHD"/>
</dbReference>
<dbReference type="PROSITE" id="PS51805">
    <property type="entry name" value="EPHD"/>
    <property type="match status" value="1"/>
</dbReference>
<evidence type="ECO:0000313" key="10">
    <source>
        <dbReference type="Proteomes" id="UP000314982"/>
    </source>
</evidence>
<keyword evidence="4" id="KW-0862">Zinc</keyword>
<reference evidence="9" key="3">
    <citation type="submission" date="2025-09" db="UniProtKB">
        <authorList>
            <consortium name="Ensembl"/>
        </authorList>
    </citation>
    <scope>IDENTIFICATION</scope>
</reference>
<dbReference type="InterPro" id="IPR051188">
    <property type="entry name" value="PHD-type_Zinc_Finger"/>
</dbReference>
<evidence type="ECO:0000313" key="9">
    <source>
        <dbReference type="Ensembl" id="ENSHHUP00000020015.1"/>
    </source>
</evidence>
<dbReference type="PANTHER" id="PTHR12420">
    <property type="entry name" value="PHD FINGER PROTEIN"/>
    <property type="match status" value="1"/>
</dbReference>
<feature type="region of interest" description="Disordered" evidence="7">
    <location>
        <begin position="346"/>
        <end position="376"/>
    </location>
</feature>
<feature type="compositionally biased region" description="Pro residues" evidence="7">
    <location>
        <begin position="400"/>
        <end position="410"/>
    </location>
</feature>
<feature type="domain" description="PHD-type" evidence="8">
    <location>
        <begin position="9"/>
        <end position="127"/>
    </location>
</feature>
<evidence type="ECO:0000256" key="3">
    <source>
        <dbReference type="ARBA" id="ARBA00022771"/>
    </source>
</evidence>
<dbReference type="GO" id="GO:0008270">
    <property type="term" value="F:zinc ion binding"/>
    <property type="evidence" value="ECO:0007669"/>
    <property type="project" value="UniProtKB-KW"/>
</dbReference>
<feature type="compositionally biased region" description="Polar residues" evidence="7">
    <location>
        <begin position="230"/>
        <end position="240"/>
    </location>
</feature>
<evidence type="ECO:0000256" key="4">
    <source>
        <dbReference type="ARBA" id="ARBA00022833"/>
    </source>
</evidence>
<keyword evidence="2" id="KW-0479">Metal-binding</keyword>
<dbReference type="PANTHER" id="PTHR12420:SF4">
    <property type="entry name" value="PHD FINGER PROTEIN 11"/>
    <property type="match status" value="1"/>
</dbReference>
<dbReference type="InterPro" id="IPR013083">
    <property type="entry name" value="Znf_RING/FYVE/PHD"/>
</dbReference>
<dbReference type="STRING" id="62062.ENSHHUP00000020015"/>
<proteinExistence type="predicted"/>
<dbReference type="Pfam" id="PF13771">
    <property type="entry name" value="zf-HC5HC2H"/>
    <property type="match status" value="1"/>
</dbReference>
<protein>
    <submittedName>
        <fullName evidence="9">PHD finger protein 11</fullName>
    </submittedName>
</protein>
<feature type="coiled-coil region" evidence="6">
    <location>
        <begin position="495"/>
        <end position="522"/>
    </location>
</feature>
<evidence type="ECO:0000256" key="2">
    <source>
        <dbReference type="ARBA" id="ARBA00022723"/>
    </source>
</evidence>
<evidence type="ECO:0000256" key="7">
    <source>
        <dbReference type="SAM" id="MobiDB-lite"/>
    </source>
</evidence>
<accession>A0A4W5L6M1</accession>
<dbReference type="Proteomes" id="UP000314982">
    <property type="component" value="Unassembled WGS sequence"/>
</dbReference>
<name>A0A4W5L6M1_9TELE</name>
<feature type="compositionally biased region" description="Polar residues" evidence="7">
    <location>
        <begin position="205"/>
        <end position="222"/>
    </location>
</feature>
<sequence length="528" mass="56663">MGPERHGRKVRCALCKGSQENLTTGPLSTKDSVTAHQNCLLYSSGVICQISPEFDDLFGFTVKDVQNEMRRGNRLICYRCKRKGATVGCEVKCCQKSYHYPCAVEDGAHNVEDRIEGKYTVYCQKHNPELAATNGAALPCNGDSDTEKNNNGETSSKLFCLICEKFEESVSLEHIDSGIFKLYCDKHKPLSLQKELNGHAGGVSGPSSCKSDSNTPENQRQKQTPKRRLSFSSKQEVTSSRKSKHRRILDNSSDSDGDVNRIDMAFSPLESNLEDSVNSEHSNHAEAPIASTTGNQTAPEDGDYTFIDSDAGSPSLLLPEMLCVASEEPSQATVCSSASCQGSVPHSPGSPVVSGGHCSSHTPGPAHDPISPVHSPDCSSVHSGPLNFTSTAIVCYGPVSSPPSPSPPSPHSVSQYPLARPGGPGSPGGSGSGNSASRVFWRRCNEAGCTESIFTTFISDMVGISKRILSDQGSQEDYDLSLRVIEASGKLSQMLSQQERVLKKKQRELQRATAAIREASVGQGQGVM</sequence>
<feature type="compositionally biased region" description="Low complexity" evidence="7">
    <location>
        <begin position="346"/>
        <end position="361"/>
    </location>
</feature>
<dbReference type="GeneTree" id="ENSGT00950000182865"/>
<feature type="compositionally biased region" description="Gly residues" evidence="7">
    <location>
        <begin position="422"/>
        <end position="432"/>
    </location>
</feature>
<feature type="region of interest" description="Disordered" evidence="7">
    <location>
        <begin position="196"/>
        <end position="311"/>
    </location>
</feature>
<dbReference type="InterPro" id="IPR034732">
    <property type="entry name" value="EPHD"/>
</dbReference>
<reference evidence="10" key="1">
    <citation type="submission" date="2018-06" db="EMBL/GenBank/DDBJ databases">
        <title>Genome assembly of Danube salmon.</title>
        <authorList>
            <person name="Macqueen D.J."/>
            <person name="Gundappa M.K."/>
        </authorList>
    </citation>
    <scope>NUCLEOTIDE SEQUENCE [LARGE SCALE GENOMIC DNA]</scope>
</reference>
<evidence type="ECO:0000256" key="5">
    <source>
        <dbReference type="ARBA" id="ARBA00023242"/>
    </source>
</evidence>
<keyword evidence="6" id="KW-0175">Coiled coil</keyword>
<dbReference type="Ensembl" id="ENSHHUT00000020756.1">
    <property type="protein sequence ID" value="ENSHHUP00000020015.1"/>
    <property type="gene ID" value="ENSHHUG00000012494.1"/>
</dbReference>
<evidence type="ECO:0000256" key="1">
    <source>
        <dbReference type="ARBA" id="ARBA00004123"/>
    </source>
</evidence>
<evidence type="ECO:0000259" key="8">
    <source>
        <dbReference type="PROSITE" id="PS51805"/>
    </source>
</evidence>
<comment type="subcellular location">
    <subcellularLocation>
        <location evidence="1">Nucleus</location>
    </subcellularLocation>
</comment>
<dbReference type="Gene3D" id="3.30.40.10">
    <property type="entry name" value="Zinc/RING finger domain, C3HC4 (zinc finger)"/>
    <property type="match status" value="1"/>
</dbReference>
<reference evidence="9" key="2">
    <citation type="submission" date="2025-08" db="UniProtKB">
        <authorList>
            <consortium name="Ensembl"/>
        </authorList>
    </citation>
    <scope>IDENTIFICATION</scope>
</reference>
<dbReference type="SMART" id="SM00249">
    <property type="entry name" value="PHD"/>
    <property type="match status" value="1"/>
</dbReference>
<keyword evidence="3" id="KW-0863">Zinc-finger</keyword>